<sequence length="163" mass="18400">MLVAHPVRQDLLVGMLKCWENSPGNLEAAVELAAVRAIFEPAVLRKVAELEAAVELAVLRAIFEPAVLRKVVELAAVRKVVEPAVLRKVVELAVLKEAEEPAVLRKVAELAALGQLFSVATRQLLAWQDIGNYAKDFCWRWVWILQEFVEYLNYMRVNPWLLS</sequence>
<dbReference type="AlphaFoldDB" id="A0A4V0YZ45"/>
<accession>A0A4V0YZ45</accession>
<proteinExistence type="predicted"/>
<name>A0A4V0YZ45_KTERU</name>
<evidence type="ECO:0000313" key="1">
    <source>
        <dbReference type="EMBL" id="QBD78441.1"/>
    </source>
</evidence>
<dbReference type="RefSeq" id="WP_129889494.1">
    <property type="nucleotide sequence ID" value="NZ_CP035758.1"/>
</dbReference>
<keyword evidence="2" id="KW-1185">Reference proteome</keyword>
<dbReference type="KEGG" id="kbs:EPA93_21555"/>
<gene>
    <name evidence="1" type="ORF">EPA93_21555</name>
</gene>
<organism evidence="1 2">
    <name type="scientific">Ktedonosporobacter rubrisoli</name>
    <dbReference type="NCBI Taxonomy" id="2509675"/>
    <lineage>
        <taxon>Bacteria</taxon>
        <taxon>Bacillati</taxon>
        <taxon>Chloroflexota</taxon>
        <taxon>Ktedonobacteria</taxon>
        <taxon>Ktedonobacterales</taxon>
        <taxon>Ktedonosporobacteraceae</taxon>
        <taxon>Ktedonosporobacter</taxon>
    </lineage>
</organism>
<dbReference type="Proteomes" id="UP000290365">
    <property type="component" value="Chromosome"/>
</dbReference>
<protein>
    <submittedName>
        <fullName evidence="1">Uncharacterized protein</fullName>
    </submittedName>
</protein>
<dbReference type="EMBL" id="CP035758">
    <property type="protein sequence ID" value="QBD78441.1"/>
    <property type="molecule type" value="Genomic_DNA"/>
</dbReference>
<evidence type="ECO:0000313" key="2">
    <source>
        <dbReference type="Proteomes" id="UP000290365"/>
    </source>
</evidence>
<reference evidence="1 2" key="1">
    <citation type="submission" date="2019-01" db="EMBL/GenBank/DDBJ databases">
        <title>Ktedonosporobacter rubrisoli SCAWS-G2.</title>
        <authorList>
            <person name="Huang Y."/>
            <person name="Yan B."/>
        </authorList>
    </citation>
    <scope>NUCLEOTIDE SEQUENCE [LARGE SCALE GENOMIC DNA]</scope>
    <source>
        <strain evidence="1 2">SCAWS-G2</strain>
    </source>
</reference>